<dbReference type="Gene3D" id="3.20.20.140">
    <property type="entry name" value="Metal-dependent hydrolases"/>
    <property type="match status" value="1"/>
</dbReference>
<dbReference type="SMART" id="SM00481">
    <property type="entry name" value="POLIIIAc"/>
    <property type="match status" value="1"/>
</dbReference>
<comment type="caution">
    <text evidence="2">The sequence shown here is derived from an EMBL/GenBank/DDBJ whole genome shotgun (WGS) entry which is preliminary data.</text>
</comment>
<accession>A0ABR9W421</accession>
<dbReference type="PANTHER" id="PTHR42924">
    <property type="entry name" value="EXONUCLEASE"/>
    <property type="match status" value="1"/>
</dbReference>
<feature type="domain" description="Polymerase/histidinol phosphatase N-terminal" evidence="1">
    <location>
        <begin position="8"/>
        <end position="73"/>
    </location>
</feature>
<gene>
    <name evidence="2" type="ORF">IOE58_13505</name>
</gene>
<keyword evidence="3" id="KW-1185">Reference proteome</keyword>
<reference evidence="2 3" key="1">
    <citation type="submission" date="2020-10" db="EMBL/GenBank/DDBJ databases">
        <title>Draft genome and description of Brachybacterium epidermidis sp nov.</title>
        <authorList>
            <person name="Boxberger M."/>
            <person name="La Scola B."/>
        </authorList>
    </citation>
    <scope>NUCLEOTIDE SEQUENCE [LARGE SCALE GENOMIC DNA]</scope>
    <source>
        <strain evidence="2 3">Marseille-Q2903</strain>
    </source>
</reference>
<dbReference type="RefSeq" id="WP_193866880.1">
    <property type="nucleotide sequence ID" value="NZ_JADEYR010000022.1"/>
</dbReference>
<dbReference type="InterPro" id="IPR004013">
    <property type="entry name" value="PHP_dom"/>
</dbReference>
<name>A0ABR9W421_9MICO</name>
<protein>
    <submittedName>
        <fullName evidence="2">PHP domain-containing protein</fullName>
    </submittedName>
</protein>
<dbReference type="Gene3D" id="1.10.150.650">
    <property type="match status" value="1"/>
</dbReference>
<dbReference type="SUPFAM" id="SSF89550">
    <property type="entry name" value="PHP domain-like"/>
    <property type="match status" value="1"/>
</dbReference>
<dbReference type="Proteomes" id="UP000644727">
    <property type="component" value="Unassembled WGS sequence"/>
</dbReference>
<dbReference type="InterPro" id="IPR016195">
    <property type="entry name" value="Pol/histidinol_Pase-like"/>
</dbReference>
<organism evidence="2 3">
    <name type="scientific">Brachybacterium epidermidis</name>
    <dbReference type="NCBI Taxonomy" id="2781983"/>
    <lineage>
        <taxon>Bacteria</taxon>
        <taxon>Bacillati</taxon>
        <taxon>Actinomycetota</taxon>
        <taxon>Actinomycetes</taxon>
        <taxon>Micrococcales</taxon>
        <taxon>Dermabacteraceae</taxon>
        <taxon>Brachybacterium</taxon>
    </lineage>
</organism>
<proteinExistence type="predicted"/>
<evidence type="ECO:0000313" key="3">
    <source>
        <dbReference type="Proteomes" id="UP000644727"/>
    </source>
</evidence>
<sequence>MPAHPARIDLHAHSSWSDGTQSVHELWSQAAQEGLSALALTDHDTVAGWQELPEAVARTGVVAVPGIEVSAEHERLSVHVLALLVDPSPHTDLARELDRARRSRTERAERMVEAISADHPITWQDVRAQVAGETTTVGRPHIADALISSGVVRDRAEAFEQILHPSGPYYVRYYAPAPTVAVRAILDAGGVPVLAHPGSVSRDGELPLGLLEAMVAAGLAGLEVDHREHDPGTRARLRDFARAHRLLITGGSDYHGAGKPNRLGENLTQPHVLDAIAHRATSTTEVIRP</sequence>
<dbReference type="CDD" id="cd07438">
    <property type="entry name" value="PHP_HisPPase_AMP"/>
    <property type="match status" value="1"/>
</dbReference>
<dbReference type="PANTHER" id="PTHR42924:SF3">
    <property type="entry name" value="POLYMERASE_HISTIDINOL PHOSPHATASE N-TERMINAL DOMAIN-CONTAINING PROTEIN"/>
    <property type="match status" value="1"/>
</dbReference>
<evidence type="ECO:0000313" key="2">
    <source>
        <dbReference type="EMBL" id="MBE9405147.1"/>
    </source>
</evidence>
<dbReference type="InterPro" id="IPR003141">
    <property type="entry name" value="Pol/His_phosphatase_N"/>
</dbReference>
<dbReference type="EMBL" id="JADEYR010000022">
    <property type="protein sequence ID" value="MBE9405147.1"/>
    <property type="molecule type" value="Genomic_DNA"/>
</dbReference>
<dbReference type="Pfam" id="PF02811">
    <property type="entry name" value="PHP"/>
    <property type="match status" value="1"/>
</dbReference>
<dbReference type="InterPro" id="IPR052018">
    <property type="entry name" value="PHP_domain"/>
</dbReference>
<evidence type="ECO:0000259" key="1">
    <source>
        <dbReference type="SMART" id="SM00481"/>
    </source>
</evidence>